<comment type="caution">
    <text evidence="2">The sequence shown here is derived from an EMBL/GenBank/DDBJ whole genome shotgun (WGS) entry which is preliminary data.</text>
</comment>
<feature type="region of interest" description="Disordered" evidence="1">
    <location>
        <begin position="1"/>
        <end position="27"/>
    </location>
</feature>
<name>A0A392RN86_9FABA</name>
<sequence>REGRARGKQGQGLEGEIRGAKFESSSI</sequence>
<reference evidence="2 3" key="1">
    <citation type="journal article" date="2018" name="Front. Plant Sci.">
        <title>Red Clover (Trifolium pratense) and Zigzag Clover (T. medium) - A Picture of Genomic Similarities and Differences.</title>
        <authorList>
            <person name="Dluhosova J."/>
            <person name="Istvanek J."/>
            <person name="Nedelnik J."/>
            <person name="Repkova J."/>
        </authorList>
    </citation>
    <scope>NUCLEOTIDE SEQUENCE [LARGE SCALE GENOMIC DNA]</scope>
    <source>
        <strain evidence="3">cv. 10/8</strain>
        <tissue evidence="2">Leaf</tissue>
    </source>
</reference>
<evidence type="ECO:0000313" key="3">
    <source>
        <dbReference type="Proteomes" id="UP000265520"/>
    </source>
</evidence>
<proteinExistence type="predicted"/>
<dbReference type="EMBL" id="LXQA010247732">
    <property type="protein sequence ID" value="MCI37727.1"/>
    <property type="molecule type" value="Genomic_DNA"/>
</dbReference>
<protein>
    <submittedName>
        <fullName evidence="2">Uncharacterized protein</fullName>
    </submittedName>
</protein>
<dbReference type="AlphaFoldDB" id="A0A392RN86"/>
<keyword evidence="3" id="KW-1185">Reference proteome</keyword>
<evidence type="ECO:0000313" key="2">
    <source>
        <dbReference type="EMBL" id="MCI37727.1"/>
    </source>
</evidence>
<evidence type="ECO:0000256" key="1">
    <source>
        <dbReference type="SAM" id="MobiDB-lite"/>
    </source>
</evidence>
<organism evidence="2 3">
    <name type="scientific">Trifolium medium</name>
    <dbReference type="NCBI Taxonomy" id="97028"/>
    <lineage>
        <taxon>Eukaryota</taxon>
        <taxon>Viridiplantae</taxon>
        <taxon>Streptophyta</taxon>
        <taxon>Embryophyta</taxon>
        <taxon>Tracheophyta</taxon>
        <taxon>Spermatophyta</taxon>
        <taxon>Magnoliopsida</taxon>
        <taxon>eudicotyledons</taxon>
        <taxon>Gunneridae</taxon>
        <taxon>Pentapetalae</taxon>
        <taxon>rosids</taxon>
        <taxon>fabids</taxon>
        <taxon>Fabales</taxon>
        <taxon>Fabaceae</taxon>
        <taxon>Papilionoideae</taxon>
        <taxon>50 kb inversion clade</taxon>
        <taxon>NPAAA clade</taxon>
        <taxon>Hologalegina</taxon>
        <taxon>IRL clade</taxon>
        <taxon>Trifolieae</taxon>
        <taxon>Trifolium</taxon>
    </lineage>
</organism>
<dbReference type="Proteomes" id="UP000265520">
    <property type="component" value="Unassembled WGS sequence"/>
</dbReference>
<accession>A0A392RN86</accession>
<feature type="non-terminal residue" evidence="2">
    <location>
        <position position="1"/>
    </location>
</feature>